<dbReference type="Proteomes" id="UP000463138">
    <property type="component" value="Unassembled WGS sequence"/>
</dbReference>
<comment type="cofactor">
    <cofactor evidence="1">
        <name>FAD</name>
        <dbReference type="ChEBI" id="CHEBI:57692"/>
    </cofactor>
</comment>
<accession>A0A7V7GTF6</accession>
<dbReference type="Gene3D" id="3.50.50.100">
    <property type="match status" value="1"/>
</dbReference>
<sequence>MNRPLVLAGAGHAHLVTLRRWIDIGFRPPPGTLLINPTPAAWYSGMMPGLLAGRFDAADCAIELAPLCHACGIELQLGQLSMLDADQRILQLTDGSQSSFALLSLNTGSIPPLPDSVDDSVRVLPAKPFPALHEAWKTWHQHVETAPTSIAVLGGGPAAFELALAVRASLPSTEVTLICASSLLATHPSALRDRACRLLEQRGIQLIEQQSVSRVADGQLFNGAQPLLRCEAVIAATGASAPAWLRDSGLEVDGGGFARISPSLLSTSHSGIFASGDCASLAGALRSGVYAVRQGSFLADNIINLLQRQPMRDYQPQPQALALLASADGGALMSYGRWSASGRVLGWWKDRLDIGFMKRHRLG</sequence>
<name>A0A7V7GTF6_9GAMM</name>
<reference evidence="6 7" key="1">
    <citation type="submission" date="2018-07" db="EMBL/GenBank/DDBJ databases">
        <title>Pseudomonas laoshanensis sp. nov., isolated from soil.</title>
        <authorList>
            <person name="Sun J."/>
            <person name="Yu L."/>
            <person name="Wang M."/>
            <person name="Zhang C."/>
        </authorList>
    </citation>
    <scope>NUCLEOTIDE SEQUENCE [LARGE SCALE GENOMIC DNA]</scope>
    <source>
        <strain evidence="6 7">Y22</strain>
    </source>
</reference>
<evidence type="ECO:0000256" key="2">
    <source>
        <dbReference type="ARBA" id="ARBA00022630"/>
    </source>
</evidence>
<dbReference type="GO" id="GO:0003955">
    <property type="term" value="F:NAD(P)H dehydrogenase (quinone) activity"/>
    <property type="evidence" value="ECO:0007669"/>
    <property type="project" value="TreeGrafter"/>
</dbReference>
<gene>
    <name evidence="6" type="ORF">DT594_06730</name>
</gene>
<dbReference type="OrthoDB" id="9767928at2"/>
<dbReference type="PANTHER" id="PTHR42913:SF9">
    <property type="entry name" value="SLR1591 PROTEIN"/>
    <property type="match status" value="1"/>
</dbReference>
<dbReference type="InterPro" id="IPR051169">
    <property type="entry name" value="NADH-Q_oxidoreductase"/>
</dbReference>
<dbReference type="EMBL" id="QOVF01000002">
    <property type="protein sequence ID" value="KAA0694587.1"/>
    <property type="molecule type" value="Genomic_DNA"/>
</dbReference>
<dbReference type="SUPFAM" id="SSF51905">
    <property type="entry name" value="FAD/NAD(P)-binding domain"/>
    <property type="match status" value="2"/>
</dbReference>
<dbReference type="RefSeq" id="WP_149331996.1">
    <property type="nucleotide sequence ID" value="NZ_QOVF01000002.1"/>
</dbReference>
<evidence type="ECO:0000256" key="1">
    <source>
        <dbReference type="ARBA" id="ARBA00001974"/>
    </source>
</evidence>
<proteinExistence type="predicted"/>
<dbReference type="InterPro" id="IPR023753">
    <property type="entry name" value="FAD/NAD-binding_dom"/>
</dbReference>
<dbReference type="AlphaFoldDB" id="A0A7V7GTF6"/>
<comment type="caution">
    <text evidence="6">The sequence shown here is derived from an EMBL/GenBank/DDBJ whole genome shotgun (WGS) entry which is preliminary data.</text>
</comment>
<keyword evidence="3" id="KW-0274">FAD</keyword>
<organism evidence="6 7">
    <name type="scientific">Halopseudomonas laoshanensis</name>
    <dbReference type="NCBI Taxonomy" id="2268758"/>
    <lineage>
        <taxon>Bacteria</taxon>
        <taxon>Pseudomonadati</taxon>
        <taxon>Pseudomonadota</taxon>
        <taxon>Gammaproteobacteria</taxon>
        <taxon>Pseudomonadales</taxon>
        <taxon>Pseudomonadaceae</taxon>
        <taxon>Halopseudomonas</taxon>
    </lineage>
</organism>
<dbReference type="PANTHER" id="PTHR42913">
    <property type="entry name" value="APOPTOSIS-INDUCING FACTOR 1"/>
    <property type="match status" value="1"/>
</dbReference>
<keyword evidence="4" id="KW-0560">Oxidoreductase</keyword>
<keyword evidence="2" id="KW-0285">Flavoprotein</keyword>
<evidence type="ECO:0000313" key="6">
    <source>
        <dbReference type="EMBL" id="KAA0694587.1"/>
    </source>
</evidence>
<keyword evidence="7" id="KW-1185">Reference proteome</keyword>
<dbReference type="Pfam" id="PF07992">
    <property type="entry name" value="Pyr_redox_2"/>
    <property type="match status" value="1"/>
</dbReference>
<protein>
    <submittedName>
        <fullName evidence="6">Pyridine nucleotide-disulfide oxidoreductase</fullName>
    </submittedName>
</protein>
<dbReference type="GO" id="GO:0019646">
    <property type="term" value="P:aerobic electron transport chain"/>
    <property type="evidence" value="ECO:0007669"/>
    <property type="project" value="TreeGrafter"/>
</dbReference>
<evidence type="ECO:0000256" key="4">
    <source>
        <dbReference type="ARBA" id="ARBA00023002"/>
    </source>
</evidence>
<feature type="domain" description="FAD/NAD(P)-binding" evidence="5">
    <location>
        <begin position="144"/>
        <end position="295"/>
    </location>
</feature>
<evidence type="ECO:0000259" key="5">
    <source>
        <dbReference type="Pfam" id="PF07992"/>
    </source>
</evidence>
<dbReference type="InterPro" id="IPR036188">
    <property type="entry name" value="FAD/NAD-bd_sf"/>
</dbReference>
<evidence type="ECO:0000313" key="7">
    <source>
        <dbReference type="Proteomes" id="UP000463138"/>
    </source>
</evidence>
<evidence type="ECO:0000256" key="3">
    <source>
        <dbReference type="ARBA" id="ARBA00022827"/>
    </source>
</evidence>